<comment type="caution">
    <text evidence="3">The sequence shown here is derived from an EMBL/GenBank/DDBJ whole genome shotgun (WGS) entry which is preliminary data.</text>
</comment>
<dbReference type="AlphaFoldDB" id="A0A8S2TQJ1"/>
<accession>A0A8S2TQJ1</accession>
<dbReference type="Proteomes" id="UP000681720">
    <property type="component" value="Unassembled WGS sequence"/>
</dbReference>
<name>A0A8S2TQJ1_9BILA</name>
<protein>
    <submittedName>
        <fullName evidence="3">Uncharacterized protein</fullName>
    </submittedName>
</protein>
<organism evidence="3 4">
    <name type="scientific">Rotaria magnacalcarata</name>
    <dbReference type="NCBI Taxonomy" id="392030"/>
    <lineage>
        <taxon>Eukaryota</taxon>
        <taxon>Metazoa</taxon>
        <taxon>Spiralia</taxon>
        <taxon>Gnathifera</taxon>
        <taxon>Rotifera</taxon>
        <taxon>Eurotatoria</taxon>
        <taxon>Bdelloidea</taxon>
        <taxon>Philodinida</taxon>
        <taxon>Philodinidae</taxon>
        <taxon>Rotaria</taxon>
    </lineage>
</organism>
<feature type="non-terminal residue" evidence="3">
    <location>
        <position position="106"/>
    </location>
</feature>
<evidence type="ECO:0000313" key="2">
    <source>
        <dbReference type="EMBL" id="CAF4178875.1"/>
    </source>
</evidence>
<evidence type="ECO:0000313" key="3">
    <source>
        <dbReference type="EMBL" id="CAF4301684.1"/>
    </source>
</evidence>
<reference evidence="3" key="1">
    <citation type="submission" date="2021-02" db="EMBL/GenBank/DDBJ databases">
        <authorList>
            <person name="Nowell W R."/>
        </authorList>
    </citation>
    <scope>NUCLEOTIDE SEQUENCE</scope>
</reference>
<keyword evidence="1" id="KW-0175">Coiled coil</keyword>
<feature type="coiled-coil region" evidence="1">
    <location>
        <begin position="6"/>
        <end position="63"/>
    </location>
</feature>
<dbReference type="EMBL" id="CAJOBH010014046">
    <property type="protein sequence ID" value="CAF4178875.1"/>
    <property type="molecule type" value="Genomic_DNA"/>
</dbReference>
<feature type="non-terminal residue" evidence="3">
    <location>
        <position position="1"/>
    </location>
</feature>
<sequence length="106" mass="13041">AQQTYQQLLQAERLRMENEYQKKSDEMTRKWLAQLDEEKVRLQKELDQNLADMERLRRKKSQDDEQVIIRRMKDECDQALARQWKLANEQINLVMQIRRLIHHTFS</sequence>
<evidence type="ECO:0000313" key="4">
    <source>
        <dbReference type="Proteomes" id="UP000681720"/>
    </source>
</evidence>
<dbReference type="Proteomes" id="UP000681967">
    <property type="component" value="Unassembled WGS sequence"/>
</dbReference>
<proteinExistence type="predicted"/>
<dbReference type="EMBL" id="CAJOBJ010036338">
    <property type="protein sequence ID" value="CAF4301684.1"/>
    <property type="molecule type" value="Genomic_DNA"/>
</dbReference>
<gene>
    <name evidence="2" type="ORF">BYL167_LOCUS22727</name>
    <name evidence="3" type="ORF">GIL414_LOCUS25875</name>
</gene>
<evidence type="ECO:0000256" key="1">
    <source>
        <dbReference type="SAM" id="Coils"/>
    </source>
</evidence>